<gene>
    <name evidence="1" type="ORF">GQ651_09280</name>
</gene>
<comment type="caution">
    <text evidence="1">The sequence shown here is derived from an EMBL/GenBank/DDBJ whole genome shotgun (WGS) entry which is preliminary data.</text>
</comment>
<dbReference type="AlphaFoldDB" id="A0A7C9MX05"/>
<accession>A0A7C9MX05</accession>
<dbReference type="Proteomes" id="UP000480350">
    <property type="component" value="Unassembled WGS sequence"/>
</dbReference>
<reference evidence="1 2" key="1">
    <citation type="submission" date="2019-12" db="EMBL/GenBank/DDBJ databases">
        <authorList>
            <person name="Lee S.D."/>
        </authorList>
    </citation>
    <scope>NUCLEOTIDE SEQUENCE [LARGE SCALE GENOMIC DNA]</scope>
    <source>
        <strain evidence="1 2">GH1-50</strain>
    </source>
</reference>
<dbReference type="EMBL" id="WUPT01000001">
    <property type="protein sequence ID" value="MXQ08034.1"/>
    <property type="molecule type" value="Genomic_DNA"/>
</dbReference>
<organism evidence="1 2">
    <name type="scientific">Kangsaoukella pontilimi</name>
    <dbReference type="NCBI Taxonomy" id="2691042"/>
    <lineage>
        <taxon>Bacteria</taxon>
        <taxon>Pseudomonadati</taxon>
        <taxon>Pseudomonadota</taxon>
        <taxon>Alphaproteobacteria</taxon>
        <taxon>Rhodobacterales</taxon>
        <taxon>Paracoccaceae</taxon>
        <taxon>Kangsaoukella</taxon>
    </lineage>
</organism>
<evidence type="ECO:0000313" key="2">
    <source>
        <dbReference type="Proteomes" id="UP000480350"/>
    </source>
</evidence>
<name>A0A7C9MX05_9RHOB</name>
<evidence type="ECO:0000313" key="1">
    <source>
        <dbReference type="EMBL" id="MXQ08034.1"/>
    </source>
</evidence>
<sequence length="65" mass="7561">MPTRIKVLVPNPKRGKSIGRFDQYRDGMTVDQYIDACGRLGYPPSKARADIKWDLERNFIELYEA</sequence>
<protein>
    <submittedName>
        <fullName evidence="1">Uncharacterized protein</fullName>
    </submittedName>
</protein>
<dbReference type="RefSeq" id="WP_160763871.1">
    <property type="nucleotide sequence ID" value="NZ_WUPT01000001.1"/>
</dbReference>
<keyword evidence="2" id="KW-1185">Reference proteome</keyword>
<reference evidence="1 2" key="2">
    <citation type="submission" date="2020-03" db="EMBL/GenBank/DDBJ databases">
        <title>Kangsaoukella pontilimi gen. nov., sp. nov., a new member of the family Rhodobacteraceae isolated from a tidal mudflat.</title>
        <authorList>
            <person name="Kim I.S."/>
        </authorList>
    </citation>
    <scope>NUCLEOTIDE SEQUENCE [LARGE SCALE GENOMIC DNA]</scope>
    <source>
        <strain evidence="1 2">GH1-50</strain>
    </source>
</reference>
<proteinExistence type="predicted"/>